<name>A0A7C5VGF6_9DEIN</name>
<evidence type="ECO:0000259" key="2">
    <source>
        <dbReference type="Pfam" id="PF13439"/>
    </source>
</evidence>
<dbReference type="Pfam" id="PF13439">
    <property type="entry name" value="Glyco_transf_4"/>
    <property type="match status" value="1"/>
</dbReference>
<keyword evidence="3" id="KW-0808">Transferase</keyword>
<evidence type="ECO:0000259" key="1">
    <source>
        <dbReference type="Pfam" id="PF00534"/>
    </source>
</evidence>
<dbReference type="InterPro" id="IPR001296">
    <property type="entry name" value="Glyco_trans_1"/>
</dbReference>
<feature type="domain" description="Glycosyl transferase family 1" evidence="1">
    <location>
        <begin position="210"/>
        <end position="366"/>
    </location>
</feature>
<proteinExistence type="predicted"/>
<dbReference type="EMBL" id="DRXE01000261">
    <property type="protein sequence ID" value="HHM68505.1"/>
    <property type="molecule type" value="Genomic_DNA"/>
</dbReference>
<reference evidence="3" key="1">
    <citation type="journal article" date="2020" name="mSystems">
        <title>Genome- and Community-Level Interaction Insights into Carbon Utilization and Element Cycling Functions of Hydrothermarchaeota in Hydrothermal Sediment.</title>
        <authorList>
            <person name="Zhou Z."/>
            <person name="Liu Y."/>
            <person name="Xu W."/>
            <person name="Pan J."/>
            <person name="Luo Z.H."/>
            <person name="Li M."/>
        </authorList>
    </citation>
    <scope>NUCLEOTIDE SEQUENCE [LARGE SCALE GENOMIC DNA]</scope>
    <source>
        <strain evidence="3">SpSt-1071</strain>
    </source>
</reference>
<dbReference type="Gene3D" id="3.40.50.2000">
    <property type="entry name" value="Glycogen Phosphorylase B"/>
    <property type="match status" value="2"/>
</dbReference>
<protein>
    <submittedName>
        <fullName evidence="3">Glycosyltransferase family 1 protein</fullName>
    </submittedName>
</protein>
<dbReference type="PANTHER" id="PTHR12526">
    <property type="entry name" value="GLYCOSYLTRANSFERASE"/>
    <property type="match status" value="1"/>
</dbReference>
<dbReference type="GO" id="GO:0016757">
    <property type="term" value="F:glycosyltransferase activity"/>
    <property type="evidence" value="ECO:0007669"/>
    <property type="project" value="InterPro"/>
</dbReference>
<dbReference type="SUPFAM" id="SSF53756">
    <property type="entry name" value="UDP-Glycosyltransferase/glycogen phosphorylase"/>
    <property type="match status" value="1"/>
</dbReference>
<sequence>MKEKANPTDLAVAVLGYGRATGGVTSHVDTLLGFLGKRGVPHWDLRLRDLFPWEKAWLLAVSGFHPLRARRAAIRRKIAMAKAQLARLEARPGLVVHAQDAFTAQAALEEGRFPLVVTVHGPIHRELLMDYKDEAFAIWARGVEERVYRRARMVLAVDQNHGHYVVEEFGVPPERVRVLLNAVDPSGLEREAQKGEGALSGALAERAARGERAVLLPRRLVEKNGVHLAVEALRYLPESYTLWIAGDGPMRKAVEERVSRFGLGDRVHLLGSQPRDVVLALMRRSWAVAVPSIPAHGVVEAASMAALEAMALGVPVVASDLGGLAEAIRHGANGLLVPPGDPKALAEALLHLENPALRQRLIEGGRTYIGETWSAERWGEALMGVYREALEGNT</sequence>
<gene>
    <name evidence="3" type="ORF">ENM28_07380</name>
</gene>
<dbReference type="AlphaFoldDB" id="A0A7C5VGF6"/>
<dbReference type="InterPro" id="IPR028098">
    <property type="entry name" value="Glyco_trans_4-like_N"/>
</dbReference>
<accession>A0A7C5VGF6</accession>
<feature type="domain" description="Glycosyltransferase subfamily 4-like N-terminal" evidence="2">
    <location>
        <begin position="22"/>
        <end position="185"/>
    </location>
</feature>
<dbReference type="CDD" id="cd03801">
    <property type="entry name" value="GT4_PimA-like"/>
    <property type="match status" value="1"/>
</dbReference>
<dbReference type="PANTHER" id="PTHR12526:SF636">
    <property type="entry name" value="BLL3647 PROTEIN"/>
    <property type="match status" value="1"/>
</dbReference>
<organism evidence="3">
    <name type="scientific">Thermus caliditerrae</name>
    <dbReference type="NCBI Taxonomy" id="1330700"/>
    <lineage>
        <taxon>Bacteria</taxon>
        <taxon>Thermotogati</taxon>
        <taxon>Deinococcota</taxon>
        <taxon>Deinococci</taxon>
        <taxon>Thermales</taxon>
        <taxon>Thermaceae</taxon>
        <taxon>Thermus</taxon>
    </lineage>
</organism>
<comment type="caution">
    <text evidence="3">The sequence shown here is derived from an EMBL/GenBank/DDBJ whole genome shotgun (WGS) entry which is preliminary data.</text>
</comment>
<evidence type="ECO:0000313" key="3">
    <source>
        <dbReference type="EMBL" id="HHM68505.1"/>
    </source>
</evidence>
<dbReference type="Pfam" id="PF00534">
    <property type="entry name" value="Glycos_transf_1"/>
    <property type="match status" value="1"/>
</dbReference>